<dbReference type="RefSeq" id="WP_007200949.1">
    <property type="nucleotide sequence ID" value="NZ_AKKV01000020.1"/>
</dbReference>
<keyword evidence="4" id="KW-0560">Oxidoreductase</keyword>
<evidence type="ECO:0000313" key="6">
    <source>
        <dbReference type="EMBL" id="EIT86754.1"/>
    </source>
</evidence>
<dbReference type="STRING" id="1196324.A374_04249"/>
<evidence type="ECO:0000313" key="7">
    <source>
        <dbReference type="Proteomes" id="UP000004080"/>
    </source>
</evidence>
<proteinExistence type="predicted"/>
<dbReference type="InterPro" id="IPR023753">
    <property type="entry name" value="FAD/NAD-binding_dom"/>
</dbReference>
<dbReference type="Pfam" id="PF07992">
    <property type="entry name" value="Pyr_redox_2"/>
    <property type="match status" value="1"/>
</dbReference>
<dbReference type="eggNOG" id="COG0492">
    <property type="taxonomic scope" value="Bacteria"/>
</dbReference>
<dbReference type="PRINTS" id="PR00368">
    <property type="entry name" value="FADPNR"/>
</dbReference>
<evidence type="ECO:0000259" key="5">
    <source>
        <dbReference type="Pfam" id="PF07992"/>
    </source>
</evidence>
<evidence type="ECO:0000256" key="4">
    <source>
        <dbReference type="ARBA" id="ARBA00023002"/>
    </source>
</evidence>
<evidence type="ECO:0000256" key="3">
    <source>
        <dbReference type="ARBA" id="ARBA00022630"/>
    </source>
</evidence>
<name>I8AM61_9BACL</name>
<evidence type="ECO:0000256" key="1">
    <source>
        <dbReference type="ARBA" id="ARBA00001974"/>
    </source>
</evidence>
<dbReference type="InterPro" id="IPR036188">
    <property type="entry name" value="FAD/NAD-bd_sf"/>
</dbReference>
<dbReference type="SUPFAM" id="SSF51905">
    <property type="entry name" value="FAD/NAD(P)-binding domain"/>
    <property type="match status" value="1"/>
</dbReference>
<dbReference type="OrthoDB" id="9806179at2"/>
<feature type="domain" description="FAD/NAD(P)-binding" evidence="5">
    <location>
        <begin position="5"/>
        <end position="285"/>
    </location>
</feature>
<dbReference type="EMBL" id="AKKV01000020">
    <property type="protein sequence ID" value="EIT86754.1"/>
    <property type="molecule type" value="Genomic_DNA"/>
</dbReference>
<gene>
    <name evidence="6" type="ORF">A374_04249</name>
</gene>
<dbReference type="PRINTS" id="PR00469">
    <property type="entry name" value="PNDRDTASEII"/>
</dbReference>
<dbReference type="Proteomes" id="UP000004080">
    <property type="component" value="Unassembled WGS sequence"/>
</dbReference>
<protein>
    <submittedName>
        <fullName evidence="6">Reductase</fullName>
    </submittedName>
</protein>
<evidence type="ECO:0000256" key="2">
    <source>
        <dbReference type="ARBA" id="ARBA00011738"/>
    </source>
</evidence>
<dbReference type="AlphaFoldDB" id="I8AM61"/>
<keyword evidence="7" id="KW-1185">Reference proteome</keyword>
<dbReference type="Gene3D" id="3.50.50.60">
    <property type="entry name" value="FAD/NAD(P)-binding domain"/>
    <property type="match status" value="2"/>
</dbReference>
<accession>I8AM61</accession>
<dbReference type="PANTHER" id="PTHR48105">
    <property type="entry name" value="THIOREDOXIN REDUCTASE 1-RELATED-RELATED"/>
    <property type="match status" value="1"/>
</dbReference>
<organism evidence="6 7">
    <name type="scientific">Fictibacillus macauensis ZFHKF-1</name>
    <dbReference type="NCBI Taxonomy" id="1196324"/>
    <lineage>
        <taxon>Bacteria</taxon>
        <taxon>Bacillati</taxon>
        <taxon>Bacillota</taxon>
        <taxon>Bacilli</taxon>
        <taxon>Bacillales</taxon>
        <taxon>Fictibacillaceae</taxon>
        <taxon>Fictibacillus</taxon>
    </lineage>
</organism>
<sequence length="302" mass="32813">MLQYECLIIGGGIAGLQAGIQLGRYQRNVLLVDAHSGRSSLCRKYRNLLGYPDGVSGKTLRENGQKQLEKVGVPIVSDYVTAIERQGDGTFVVSTATTQWQTQTLLLATGITDRLPAIPSLKECLGESIYICPDCDGYEALDRNVIVIGAGEAGCQMALALLSWARRVTYIHHEDPLLSANQKHALQQQGISYVQKKVKAIITSRFSIFAGVQLEDDSLLMGDCAFVAFGGNIVHTELLRSLGVHMHKGHIVTDARTKETSIHNIWAAGDVTAHSEQVAIAMGDGVQAAIWIQKKLKGMKKS</sequence>
<dbReference type="InterPro" id="IPR050097">
    <property type="entry name" value="Ferredoxin-NADP_redctase_2"/>
</dbReference>
<dbReference type="PATRIC" id="fig|1196324.3.peg.863"/>
<keyword evidence="3" id="KW-0285">Flavoprotein</keyword>
<comment type="subunit">
    <text evidence="2">Homodimer.</text>
</comment>
<comment type="cofactor">
    <cofactor evidence="1">
        <name>FAD</name>
        <dbReference type="ChEBI" id="CHEBI:57692"/>
    </cofactor>
</comment>
<dbReference type="GO" id="GO:0016491">
    <property type="term" value="F:oxidoreductase activity"/>
    <property type="evidence" value="ECO:0007669"/>
    <property type="project" value="UniProtKB-KW"/>
</dbReference>
<comment type="caution">
    <text evidence="6">The sequence shown here is derived from an EMBL/GenBank/DDBJ whole genome shotgun (WGS) entry which is preliminary data.</text>
</comment>
<reference evidence="6 7" key="1">
    <citation type="journal article" date="2012" name="J. Bacteriol.">
        <title>Genome of Bacillus macauensis ZFHKF-1, a Long-Chain-Forming Bacterium.</title>
        <authorList>
            <person name="Cai L."/>
            <person name="Zhang T."/>
        </authorList>
    </citation>
    <scope>NUCLEOTIDE SEQUENCE [LARGE SCALE GENOMIC DNA]</scope>
    <source>
        <strain evidence="6 7">ZFHKF-1</strain>
    </source>
</reference>